<evidence type="ECO:0000313" key="4">
    <source>
        <dbReference type="EMBL" id="SFL65963.1"/>
    </source>
</evidence>
<evidence type="ECO:0000256" key="3">
    <source>
        <dbReference type="ARBA" id="ARBA00022795"/>
    </source>
</evidence>
<dbReference type="Pfam" id="PF05130">
    <property type="entry name" value="FlgN"/>
    <property type="match status" value="1"/>
</dbReference>
<evidence type="ECO:0000256" key="1">
    <source>
        <dbReference type="ARBA" id="ARBA00002397"/>
    </source>
</evidence>
<keyword evidence="3" id="KW-1005">Bacterial flagellum biogenesis</keyword>
<sequence>MPAVTPMSSLLQEQQAMTTLLDLLKQEQQHLVAADIDALVALTTEKSTLVNQMAVLASQRHGALGAAGFGTQDSAMDGWIAASGEAQASTLWQQLLEMTHEAKELNRVNGILINKHMSRTQGALNILRPQSQATNFYGPSGHATSISPSRGFIVG</sequence>
<keyword evidence="4" id="KW-0966">Cell projection</keyword>
<evidence type="ECO:0000313" key="5">
    <source>
        <dbReference type="Proteomes" id="UP000199470"/>
    </source>
</evidence>
<dbReference type="GO" id="GO:0044780">
    <property type="term" value="P:bacterial-type flagellum assembly"/>
    <property type="evidence" value="ECO:0007669"/>
    <property type="project" value="InterPro"/>
</dbReference>
<keyword evidence="4" id="KW-0969">Cilium</keyword>
<keyword evidence="4" id="KW-0282">Flagellum</keyword>
<keyword evidence="5" id="KW-1185">Reference proteome</keyword>
<dbReference type="OrthoDB" id="8561298at2"/>
<protein>
    <submittedName>
        <fullName evidence="4">Flagella synthesis protein FlgN</fullName>
    </submittedName>
</protein>
<comment type="similarity">
    <text evidence="2">Belongs to the FlgN family.</text>
</comment>
<proteinExistence type="inferred from homology"/>
<dbReference type="EMBL" id="FOTW01000006">
    <property type="protein sequence ID" value="SFL65963.1"/>
    <property type="molecule type" value="Genomic_DNA"/>
</dbReference>
<dbReference type="Gene3D" id="1.20.58.300">
    <property type="entry name" value="FlgN-like"/>
    <property type="match status" value="1"/>
</dbReference>
<dbReference type="InterPro" id="IPR007809">
    <property type="entry name" value="FlgN-like"/>
</dbReference>
<organism evidence="4 5">
    <name type="scientific">Rugamonas rubra</name>
    <dbReference type="NCBI Taxonomy" id="758825"/>
    <lineage>
        <taxon>Bacteria</taxon>
        <taxon>Pseudomonadati</taxon>
        <taxon>Pseudomonadota</taxon>
        <taxon>Betaproteobacteria</taxon>
        <taxon>Burkholderiales</taxon>
        <taxon>Oxalobacteraceae</taxon>
        <taxon>Telluria group</taxon>
        <taxon>Rugamonas</taxon>
    </lineage>
</organism>
<dbReference type="SUPFAM" id="SSF140566">
    <property type="entry name" value="FlgN-like"/>
    <property type="match status" value="1"/>
</dbReference>
<dbReference type="AlphaFoldDB" id="A0A1I4JIE3"/>
<dbReference type="STRING" id="758825.SAMN02982985_01009"/>
<reference evidence="4 5" key="1">
    <citation type="submission" date="2016-10" db="EMBL/GenBank/DDBJ databases">
        <authorList>
            <person name="de Groot N.N."/>
        </authorList>
    </citation>
    <scope>NUCLEOTIDE SEQUENCE [LARGE SCALE GENOMIC DNA]</scope>
    <source>
        <strain evidence="4 5">ATCC 43154</strain>
    </source>
</reference>
<name>A0A1I4JIE3_9BURK</name>
<evidence type="ECO:0000256" key="2">
    <source>
        <dbReference type="ARBA" id="ARBA00007703"/>
    </source>
</evidence>
<gene>
    <name evidence="4" type="ORF">SAMN02982985_01009</name>
</gene>
<dbReference type="Proteomes" id="UP000199470">
    <property type="component" value="Unassembled WGS sequence"/>
</dbReference>
<accession>A0A1I4JIE3</accession>
<dbReference type="InterPro" id="IPR036679">
    <property type="entry name" value="FlgN-like_sf"/>
</dbReference>
<comment type="function">
    <text evidence="1">Required for the efficient initiation of filament assembly.</text>
</comment>